<organism evidence="1 2">
    <name type="scientific">Papaver nudicaule</name>
    <name type="common">Iceland poppy</name>
    <dbReference type="NCBI Taxonomy" id="74823"/>
    <lineage>
        <taxon>Eukaryota</taxon>
        <taxon>Viridiplantae</taxon>
        <taxon>Streptophyta</taxon>
        <taxon>Embryophyta</taxon>
        <taxon>Tracheophyta</taxon>
        <taxon>Spermatophyta</taxon>
        <taxon>Magnoliopsida</taxon>
        <taxon>Ranunculales</taxon>
        <taxon>Papaveraceae</taxon>
        <taxon>Papaveroideae</taxon>
        <taxon>Papaver</taxon>
    </lineage>
</organism>
<dbReference type="Proteomes" id="UP001177140">
    <property type="component" value="Unassembled WGS sequence"/>
</dbReference>
<dbReference type="AlphaFoldDB" id="A0AA42B212"/>
<reference evidence="1" key="1">
    <citation type="submission" date="2022-03" db="EMBL/GenBank/DDBJ databases">
        <title>A functionally conserved STORR gene fusion in Papaver species that diverged 16.8 million years ago.</title>
        <authorList>
            <person name="Catania T."/>
        </authorList>
    </citation>
    <scope>NUCLEOTIDE SEQUENCE</scope>
    <source>
        <strain evidence="1">S-191538</strain>
    </source>
</reference>
<comment type="caution">
    <text evidence="1">The sequence shown here is derived from an EMBL/GenBank/DDBJ whole genome shotgun (WGS) entry which is preliminary data.</text>
</comment>
<gene>
    <name evidence="1" type="ORF">MKW94_007147</name>
</gene>
<evidence type="ECO:0000313" key="2">
    <source>
        <dbReference type="Proteomes" id="UP001177140"/>
    </source>
</evidence>
<dbReference type="PANTHER" id="PTHR36382:SF2">
    <property type="entry name" value="OS04G0635700 PROTEIN"/>
    <property type="match status" value="1"/>
</dbReference>
<accession>A0AA42B212</accession>
<name>A0AA42B212_PAPNU</name>
<dbReference type="EMBL" id="JAJJMA010301982">
    <property type="protein sequence ID" value="MCL7048209.1"/>
    <property type="molecule type" value="Genomic_DNA"/>
</dbReference>
<proteinExistence type="predicted"/>
<dbReference type="PANTHER" id="PTHR36382">
    <property type="entry name" value="OSJNBA0043L09.26 PROTEIN"/>
    <property type="match status" value="1"/>
</dbReference>
<protein>
    <submittedName>
        <fullName evidence="1">Uncharacterized protein</fullName>
    </submittedName>
</protein>
<keyword evidence="2" id="KW-1185">Reference proteome</keyword>
<evidence type="ECO:0000313" key="1">
    <source>
        <dbReference type="EMBL" id="MCL7048209.1"/>
    </source>
</evidence>
<sequence length="97" mass="11194">MLSMKPCKYQLQSPFTFNPMFQKLQSRTQLVQSHQRHARGRRKLVMVVRGSQSEEERKSFLSLEEAGLVEMSGLSSHERFLCRLTGLPIHNICCVLS</sequence>